<dbReference type="SUPFAM" id="SSF82689">
    <property type="entry name" value="Mechanosensitive channel protein MscS (YggB), C-terminal domain"/>
    <property type="match status" value="1"/>
</dbReference>
<dbReference type="SUPFAM" id="SSF50182">
    <property type="entry name" value="Sm-like ribonucleoproteins"/>
    <property type="match status" value="1"/>
</dbReference>
<gene>
    <name evidence="10" type="ORF">EGH25_05640</name>
</gene>
<dbReference type="Gene3D" id="3.30.70.100">
    <property type="match status" value="1"/>
</dbReference>
<dbReference type="InterPro" id="IPR010920">
    <property type="entry name" value="LSM_dom_sf"/>
</dbReference>
<dbReference type="InterPro" id="IPR045275">
    <property type="entry name" value="MscS_archaea/bacteria_type"/>
</dbReference>
<keyword evidence="4 7" id="KW-0812">Transmembrane</keyword>
<evidence type="ECO:0000256" key="6">
    <source>
        <dbReference type="ARBA" id="ARBA00023136"/>
    </source>
</evidence>
<protein>
    <submittedName>
        <fullName evidence="10">Mechanosensitive ion channel family protein</fullName>
    </submittedName>
</protein>
<dbReference type="PANTHER" id="PTHR30221:SF20">
    <property type="entry name" value="SMALL-CONDUCTANCE MECHANOSENSITIVE CHANNEL"/>
    <property type="match status" value="1"/>
</dbReference>
<feature type="transmembrane region" description="Helical" evidence="7">
    <location>
        <begin position="98"/>
        <end position="118"/>
    </location>
</feature>
<evidence type="ECO:0000256" key="4">
    <source>
        <dbReference type="ARBA" id="ARBA00022692"/>
    </source>
</evidence>
<dbReference type="Proteomes" id="UP001149411">
    <property type="component" value="Unassembled WGS sequence"/>
</dbReference>
<evidence type="ECO:0000256" key="5">
    <source>
        <dbReference type="ARBA" id="ARBA00022989"/>
    </source>
</evidence>
<dbReference type="Pfam" id="PF00924">
    <property type="entry name" value="MS_channel_2nd"/>
    <property type="match status" value="1"/>
</dbReference>
<dbReference type="InterPro" id="IPR011066">
    <property type="entry name" value="MscS_channel_C_sf"/>
</dbReference>
<dbReference type="GO" id="GO:0008381">
    <property type="term" value="F:mechanosensitive monoatomic ion channel activity"/>
    <property type="evidence" value="ECO:0007669"/>
    <property type="project" value="InterPro"/>
</dbReference>
<dbReference type="InterPro" id="IPR049278">
    <property type="entry name" value="MS_channel_C"/>
</dbReference>
<accession>A0A9Q4C5M4</accession>
<dbReference type="RefSeq" id="WP_266086667.1">
    <property type="nucleotide sequence ID" value="NZ_RKLV01000004.1"/>
</dbReference>
<keyword evidence="6 7" id="KW-0472">Membrane</keyword>
<evidence type="ECO:0000256" key="1">
    <source>
        <dbReference type="ARBA" id="ARBA00004651"/>
    </source>
</evidence>
<evidence type="ECO:0000256" key="2">
    <source>
        <dbReference type="ARBA" id="ARBA00008017"/>
    </source>
</evidence>
<organism evidence="10 11">
    <name type="scientific">Halorutilus salinus</name>
    <dbReference type="NCBI Taxonomy" id="2487751"/>
    <lineage>
        <taxon>Archaea</taxon>
        <taxon>Methanobacteriati</taxon>
        <taxon>Methanobacteriota</taxon>
        <taxon>Stenosarchaea group</taxon>
        <taxon>Halobacteria</taxon>
        <taxon>Halorutilales</taxon>
        <taxon>Halorutilaceae</taxon>
        <taxon>Halorutilus</taxon>
    </lineage>
</organism>
<dbReference type="Pfam" id="PF21082">
    <property type="entry name" value="MS_channel_3rd"/>
    <property type="match status" value="1"/>
</dbReference>
<feature type="transmembrane region" description="Helical" evidence="7">
    <location>
        <begin position="33"/>
        <end position="50"/>
    </location>
</feature>
<keyword evidence="5 7" id="KW-1133">Transmembrane helix</keyword>
<sequence length="315" mass="35226">MSQASAARDWLVNNAETAYAEAVDWLSANLPNFLLAFLIIVVGYRVSIAAKRYAGRPVYSWIGRESVASTLLRLIKLSIILLSVLLAFRVAFGFSPTSLLLTATVFSAVVGIILAPLVGDIINGVFVLSDQPYEVGDMVEIVDTGKVGFVEEVTIRYTKVFTIDNTFLVIPNSEIRKRDVVNYSAEDVRTRQTLEVSVTYESDVVKAREILVEAAQETPEVIGTQGSVRIGKGDYPLEPRPFIVEFGDHGVNLALRYWVREPYRLQMVKSKVNEKIWAKFRQEGIRIPYPHRHHVFDDTTGELDVSLDGQEETEG</sequence>
<feature type="domain" description="Mechanosensitive ion channel MscS" evidence="8">
    <location>
        <begin position="117"/>
        <end position="184"/>
    </location>
</feature>
<dbReference type="Gene3D" id="1.10.287.1260">
    <property type="match status" value="1"/>
</dbReference>
<dbReference type="InterPro" id="IPR023408">
    <property type="entry name" value="MscS_beta-dom_sf"/>
</dbReference>
<dbReference type="PANTHER" id="PTHR30221">
    <property type="entry name" value="SMALL-CONDUCTANCE MECHANOSENSITIVE CHANNEL"/>
    <property type="match status" value="1"/>
</dbReference>
<dbReference type="GO" id="GO:0005886">
    <property type="term" value="C:plasma membrane"/>
    <property type="evidence" value="ECO:0007669"/>
    <property type="project" value="UniProtKB-SubCell"/>
</dbReference>
<evidence type="ECO:0000259" key="8">
    <source>
        <dbReference type="Pfam" id="PF00924"/>
    </source>
</evidence>
<proteinExistence type="inferred from homology"/>
<evidence type="ECO:0000313" key="10">
    <source>
        <dbReference type="EMBL" id="MCX2818829.1"/>
    </source>
</evidence>
<reference evidence="10" key="1">
    <citation type="submission" date="2022-09" db="EMBL/GenBank/DDBJ databases">
        <title>Haloadaptaus new haloarchaeum isolated from saline soil.</title>
        <authorList>
            <person name="Duran-Viseras A."/>
            <person name="Sanchez-Porro C."/>
            <person name="Ventosa A."/>
        </authorList>
    </citation>
    <scope>NUCLEOTIDE SEQUENCE</scope>
    <source>
        <strain evidence="10">F3-133</strain>
    </source>
</reference>
<dbReference type="AlphaFoldDB" id="A0A9Q4C5M4"/>
<dbReference type="InterPro" id="IPR006685">
    <property type="entry name" value="MscS_channel_2nd"/>
</dbReference>
<comment type="caution">
    <text evidence="10">The sequence shown here is derived from an EMBL/GenBank/DDBJ whole genome shotgun (WGS) entry which is preliminary data.</text>
</comment>
<dbReference type="EMBL" id="RKLV01000004">
    <property type="protein sequence ID" value="MCX2818829.1"/>
    <property type="molecule type" value="Genomic_DNA"/>
</dbReference>
<keyword evidence="11" id="KW-1185">Reference proteome</keyword>
<evidence type="ECO:0000259" key="9">
    <source>
        <dbReference type="Pfam" id="PF21082"/>
    </source>
</evidence>
<keyword evidence="3" id="KW-1003">Cell membrane</keyword>
<dbReference type="Gene3D" id="2.30.30.60">
    <property type="match status" value="1"/>
</dbReference>
<evidence type="ECO:0000256" key="3">
    <source>
        <dbReference type="ARBA" id="ARBA00022475"/>
    </source>
</evidence>
<comment type="subcellular location">
    <subcellularLocation>
        <location evidence="1">Cell membrane</location>
        <topology evidence="1">Multi-pass membrane protein</topology>
    </subcellularLocation>
</comment>
<comment type="similarity">
    <text evidence="2">Belongs to the MscS (TC 1.A.23) family.</text>
</comment>
<name>A0A9Q4C5M4_9EURY</name>
<feature type="domain" description="Mechanosensitive ion channel MscS C-terminal" evidence="9">
    <location>
        <begin position="194"/>
        <end position="287"/>
    </location>
</feature>
<evidence type="ECO:0000256" key="7">
    <source>
        <dbReference type="SAM" id="Phobius"/>
    </source>
</evidence>
<evidence type="ECO:0000313" key="11">
    <source>
        <dbReference type="Proteomes" id="UP001149411"/>
    </source>
</evidence>
<feature type="transmembrane region" description="Helical" evidence="7">
    <location>
        <begin position="71"/>
        <end position="92"/>
    </location>
</feature>